<reference evidence="2 3" key="1">
    <citation type="submission" date="2019-06" db="EMBL/GenBank/DDBJ databases">
        <title>A chromosomal-level reference genome of Carpinus fangiana (Coryloideae, Betulaceae).</title>
        <authorList>
            <person name="Yang X."/>
            <person name="Wang Z."/>
            <person name="Zhang L."/>
            <person name="Hao G."/>
            <person name="Liu J."/>
            <person name="Yang Y."/>
        </authorList>
    </citation>
    <scope>NUCLEOTIDE SEQUENCE [LARGE SCALE GENOMIC DNA]</scope>
    <source>
        <strain evidence="2">Cfa_2016G</strain>
        <tissue evidence="2">Leaf</tissue>
    </source>
</reference>
<accession>A0A5N6KQ93</accession>
<evidence type="ECO:0000256" key="1">
    <source>
        <dbReference type="SAM" id="MobiDB-lite"/>
    </source>
</evidence>
<feature type="region of interest" description="Disordered" evidence="1">
    <location>
        <begin position="250"/>
        <end position="324"/>
    </location>
</feature>
<comment type="caution">
    <text evidence="2">The sequence shown here is derived from an EMBL/GenBank/DDBJ whole genome shotgun (WGS) entry which is preliminary data.</text>
</comment>
<gene>
    <name evidence="2" type="ORF">FH972_021561</name>
</gene>
<feature type="compositionally biased region" description="Acidic residues" evidence="1">
    <location>
        <begin position="256"/>
        <end position="265"/>
    </location>
</feature>
<feature type="compositionally biased region" description="Acidic residues" evidence="1">
    <location>
        <begin position="289"/>
        <end position="299"/>
    </location>
</feature>
<dbReference type="Proteomes" id="UP000327013">
    <property type="component" value="Unassembled WGS sequence"/>
</dbReference>
<sequence length="324" mass="35219">MHPNHQSHSQPSTLNPYRPHQQNPHDFPKTSPFPHPALFAATCTASATLNHLVSLPDECSTLHEAHRASPLAFTVFARDRDARGAWRPLSTSSGEQRGPLALQPYLRRAALVDVPPGAGQYNLPWRHGGQSATGRGHRRVYHAQQEEVSSGGGLLARCAMARARAARVHRDGVGDAVEGKEEQRGEDAQGASLDEAWEASLTEGMEAHGRYGEVALGREEDFAASIGRYREGMVARTRGGVVWNVQDLSTSPARDEDYEIDESEEPTPPAFDAGKNPGSIEAEFRGLEDLEMSECEGVEDTNNSADGDSGEDEDMGQVEDECDL</sequence>
<proteinExistence type="predicted"/>
<evidence type="ECO:0000313" key="3">
    <source>
        <dbReference type="Proteomes" id="UP000327013"/>
    </source>
</evidence>
<feature type="compositionally biased region" description="Polar residues" evidence="1">
    <location>
        <begin position="1"/>
        <end position="24"/>
    </location>
</feature>
<organism evidence="2 3">
    <name type="scientific">Carpinus fangiana</name>
    <dbReference type="NCBI Taxonomy" id="176857"/>
    <lineage>
        <taxon>Eukaryota</taxon>
        <taxon>Viridiplantae</taxon>
        <taxon>Streptophyta</taxon>
        <taxon>Embryophyta</taxon>
        <taxon>Tracheophyta</taxon>
        <taxon>Spermatophyta</taxon>
        <taxon>Magnoliopsida</taxon>
        <taxon>eudicotyledons</taxon>
        <taxon>Gunneridae</taxon>
        <taxon>Pentapetalae</taxon>
        <taxon>rosids</taxon>
        <taxon>fabids</taxon>
        <taxon>Fagales</taxon>
        <taxon>Betulaceae</taxon>
        <taxon>Carpinus</taxon>
    </lineage>
</organism>
<evidence type="ECO:0000313" key="2">
    <source>
        <dbReference type="EMBL" id="KAB8337259.1"/>
    </source>
</evidence>
<name>A0A5N6KQ93_9ROSI</name>
<keyword evidence="3" id="KW-1185">Reference proteome</keyword>
<dbReference type="AlphaFoldDB" id="A0A5N6KQ93"/>
<feature type="compositionally biased region" description="Acidic residues" evidence="1">
    <location>
        <begin position="308"/>
        <end position="324"/>
    </location>
</feature>
<feature type="region of interest" description="Disordered" evidence="1">
    <location>
        <begin position="1"/>
        <end position="33"/>
    </location>
</feature>
<protein>
    <submittedName>
        <fullName evidence="2">Uncharacterized protein</fullName>
    </submittedName>
</protein>
<dbReference type="EMBL" id="VIBQ01000009">
    <property type="protein sequence ID" value="KAB8337259.1"/>
    <property type="molecule type" value="Genomic_DNA"/>
</dbReference>